<dbReference type="RefSeq" id="WP_239137819.1">
    <property type="nucleotide sequence ID" value="NZ_BOOU01000081.1"/>
</dbReference>
<dbReference type="SUPFAM" id="SSF46785">
    <property type="entry name" value="Winged helix' DNA-binding domain"/>
    <property type="match status" value="1"/>
</dbReference>
<dbReference type="InterPro" id="IPR036388">
    <property type="entry name" value="WH-like_DNA-bd_sf"/>
</dbReference>
<dbReference type="PANTHER" id="PTHR33154:SF33">
    <property type="entry name" value="TRANSCRIPTIONAL REPRESSOR SDPR"/>
    <property type="match status" value="1"/>
</dbReference>
<evidence type="ECO:0000313" key="5">
    <source>
        <dbReference type="EMBL" id="GII80819.1"/>
    </source>
</evidence>
<dbReference type="InterPro" id="IPR001845">
    <property type="entry name" value="HTH_ArsR_DNA-bd_dom"/>
</dbReference>
<dbReference type="AlphaFoldDB" id="A0A919V2K1"/>
<dbReference type="InterPro" id="IPR036390">
    <property type="entry name" value="WH_DNA-bd_sf"/>
</dbReference>
<evidence type="ECO:0000256" key="1">
    <source>
        <dbReference type="ARBA" id="ARBA00023015"/>
    </source>
</evidence>
<organism evidence="5 6">
    <name type="scientific">Sphaerisporangium rufum</name>
    <dbReference type="NCBI Taxonomy" id="1381558"/>
    <lineage>
        <taxon>Bacteria</taxon>
        <taxon>Bacillati</taxon>
        <taxon>Actinomycetota</taxon>
        <taxon>Actinomycetes</taxon>
        <taxon>Streptosporangiales</taxon>
        <taxon>Streptosporangiaceae</taxon>
        <taxon>Sphaerisporangium</taxon>
    </lineage>
</organism>
<evidence type="ECO:0000256" key="2">
    <source>
        <dbReference type="ARBA" id="ARBA00023125"/>
    </source>
</evidence>
<evidence type="ECO:0000256" key="3">
    <source>
        <dbReference type="ARBA" id="ARBA00023163"/>
    </source>
</evidence>
<dbReference type="EMBL" id="BOOU01000081">
    <property type="protein sequence ID" value="GII80819.1"/>
    <property type="molecule type" value="Genomic_DNA"/>
</dbReference>
<dbReference type="GO" id="GO:0003700">
    <property type="term" value="F:DNA-binding transcription factor activity"/>
    <property type="evidence" value="ECO:0007669"/>
    <property type="project" value="InterPro"/>
</dbReference>
<dbReference type="InterPro" id="IPR011991">
    <property type="entry name" value="ArsR-like_HTH"/>
</dbReference>
<dbReference type="PRINTS" id="PR00778">
    <property type="entry name" value="HTHARSR"/>
</dbReference>
<sequence length="133" mass="13994">MTHDGPEDGRSVDGREPSEAVDGVLSALADPMRRRLLDLLAAKGEATATTLAERLPVSRQAVVKHLAVLAAAGLVVSARAGREVRYAVRAAALNATARWMAALAADWDRRLAAIKRAAETAEAAEREAGQGTQ</sequence>
<name>A0A919V2K1_9ACTN</name>
<dbReference type="Pfam" id="PF12840">
    <property type="entry name" value="HTH_20"/>
    <property type="match status" value="1"/>
</dbReference>
<dbReference type="GO" id="GO:0003677">
    <property type="term" value="F:DNA binding"/>
    <property type="evidence" value="ECO:0007669"/>
    <property type="project" value="UniProtKB-KW"/>
</dbReference>
<comment type="caution">
    <text evidence="5">The sequence shown here is derived from an EMBL/GenBank/DDBJ whole genome shotgun (WGS) entry which is preliminary data.</text>
</comment>
<dbReference type="PANTHER" id="PTHR33154">
    <property type="entry name" value="TRANSCRIPTIONAL REGULATOR, ARSR FAMILY"/>
    <property type="match status" value="1"/>
</dbReference>
<keyword evidence="2" id="KW-0238">DNA-binding</keyword>
<keyword evidence="1" id="KW-0805">Transcription regulation</keyword>
<dbReference type="PROSITE" id="PS50987">
    <property type="entry name" value="HTH_ARSR_2"/>
    <property type="match status" value="1"/>
</dbReference>
<keyword evidence="3" id="KW-0804">Transcription</keyword>
<dbReference type="SMART" id="SM00418">
    <property type="entry name" value="HTH_ARSR"/>
    <property type="match status" value="1"/>
</dbReference>
<protein>
    <recommendedName>
        <fullName evidence="4">HTH arsR-type domain-containing protein</fullName>
    </recommendedName>
</protein>
<feature type="domain" description="HTH arsR-type" evidence="4">
    <location>
        <begin position="13"/>
        <end position="108"/>
    </location>
</feature>
<gene>
    <name evidence="5" type="ORF">Sru01_58010</name>
</gene>
<dbReference type="Proteomes" id="UP000655287">
    <property type="component" value="Unassembled WGS sequence"/>
</dbReference>
<dbReference type="CDD" id="cd00090">
    <property type="entry name" value="HTH_ARSR"/>
    <property type="match status" value="1"/>
</dbReference>
<keyword evidence="6" id="KW-1185">Reference proteome</keyword>
<evidence type="ECO:0000313" key="6">
    <source>
        <dbReference type="Proteomes" id="UP000655287"/>
    </source>
</evidence>
<dbReference type="NCBIfam" id="NF033788">
    <property type="entry name" value="HTH_metalloreg"/>
    <property type="match status" value="1"/>
</dbReference>
<dbReference type="Gene3D" id="1.10.10.10">
    <property type="entry name" value="Winged helix-like DNA-binding domain superfamily/Winged helix DNA-binding domain"/>
    <property type="match status" value="1"/>
</dbReference>
<accession>A0A919V2K1</accession>
<dbReference type="InterPro" id="IPR051081">
    <property type="entry name" value="HTH_MetalResp_TranReg"/>
</dbReference>
<evidence type="ECO:0000259" key="4">
    <source>
        <dbReference type="PROSITE" id="PS50987"/>
    </source>
</evidence>
<proteinExistence type="predicted"/>
<reference evidence="5" key="1">
    <citation type="submission" date="2021-01" db="EMBL/GenBank/DDBJ databases">
        <title>Whole genome shotgun sequence of Sphaerisporangium rufum NBRC 109079.</title>
        <authorList>
            <person name="Komaki H."/>
            <person name="Tamura T."/>
        </authorList>
    </citation>
    <scope>NUCLEOTIDE SEQUENCE</scope>
    <source>
        <strain evidence="5">NBRC 109079</strain>
    </source>
</reference>